<dbReference type="AlphaFoldDB" id="A0A6J8BMI6"/>
<reference evidence="3 4" key="1">
    <citation type="submission" date="2020-06" db="EMBL/GenBank/DDBJ databases">
        <authorList>
            <person name="Li R."/>
            <person name="Bekaert M."/>
        </authorList>
    </citation>
    <scope>NUCLEOTIDE SEQUENCE [LARGE SCALE GENOMIC DNA]</scope>
    <source>
        <strain evidence="4">wild</strain>
    </source>
</reference>
<dbReference type="InterPro" id="IPR036691">
    <property type="entry name" value="Endo/exonu/phosph_ase_sf"/>
</dbReference>
<dbReference type="InterPro" id="IPR005135">
    <property type="entry name" value="Endo/exonuclease/phosphatase"/>
</dbReference>
<evidence type="ECO:0000313" key="3">
    <source>
        <dbReference type="EMBL" id="CAC5384310.1"/>
    </source>
</evidence>
<dbReference type="Gene3D" id="3.60.10.10">
    <property type="entry name" value="Endonuclease/exonuclease/phosphatase"/>
    <property type="match status" value="1"/>
</dbReference>
<dbReference type="OrthoDB" id="10014409at2759"/>
<sequence>MEQHIEMIKKWLTINTVSEKVIPTGLTSSLKPQPSKNITVKPRPIGKKSKNCKYVLKILTCGPLFTELKNSIDIYLLQEHWLFHCQLKLLNDILHNYNCIGKAVDSNDPITPWRMPRGYGGTAILWKKDLDSIVTPLTIGNNRIQCIEINGDPNLIVISVYLPCKSSTNIQTEFQECIDLLNEIMTTYEQTHQIIIGGDFNEEIFGSNSSMRQKYIVTFMDEHRLCTKQVGKTFISANGSDCTAIDYILFQETFKESIINISKCEFTANISDHYPLLLSLDFEIPKSSNKKTEFKPKVKVKWDKADLSKYTEIINEGLLTSLQDMKTKDDIEKAIRNKKTAFYYWKVNGRPTDCLDPFLFEKKITTQELRKLCRVEAAQKRIQDRNEIIVASSSNKTLFYKLIKQQRGKLSRRIDELNVGDNIYNTPDQIMEGWKKHFGQLAENTLDENFDTNYLKITENEYKNIIEHCSKILDNLQLQYKKLLKQILSLNINVADPAVYLISGLLPTEAEIHLKILTMFGNITRANKKSSEWRLAERQLQIKSMDSNSWFIDMKKICIKYDLENPLSLLYNELSKGKWKKMTITAVHKYWTTRINEEIMYYSSMKYIPKSSFKVGKIHPLALSNSANQRDINRIPIRIKIATGTYILQTNRAVYNQNIVDPTCKLCDQAEETLSHFLLCCKALDQIRTPILKNIICKCSELLALQYTNIQLDILQLIINPFHYACSDESEIDISCKIEPLCRQLIHNLQ</sequence>
<evidence type="ECO:0000259" key="2">
    <source>
        <dbReference type="Pfam" id="PF14529"/>
    </source>
</evidence>
<dbReference type="SUPFAM" id="SSF56219">
    <property type="entry name" value="DNase I-like"/>
    <property type="match status" value="1"/>
</dbReference>
<dbReference type="EMBL" id="CACVKT020003516">
    <property type="protein sequence ID" value="CAC5384310.1"/>
    <property type="molecule type" value="Genomic_DNA"/>
</dbReference>
<dbReference type="Proteomes" id="UP000507470">
    <property type="component" value="Unassembled WGS sequence"/>
</dbReference>
<organism evidence="3 4">
    <name type="scientific">Mytilus coruscus</name>
    <name type="common">Sea mussel</name>
    <dbReference type="NCBI Taxonomy" id="42192"/>
    <lineage>
        <taxon>Eukaryota</taxon>
        <taxon>Metazoa</taxon>
        <taxon>Spiralia</taxon>
        <taxon>Lophotrochozoa</taxon>
        <taxon>Mollusca</taxon>
        <taxon>Bivalvia</taxon>
        <taxon>Autobranchia</taxon>
        <taxon>Pteriomorphia</taxon>
        <taxon>Mytilida</taxon>
        <taxon>Mytiloidea</taxon>
        <taxon>Mytilidae</taxon>
        <taxon>Mytilinae</taxon>
        <taxon>Mytilus</taxon>
    </lineage>
</organism>
<dbReference type="Pfam" id="PF14529">
    <property type="entry name" value="Exo_endo_phos_2"/>
    <property type="match status" value="1"/>
</dbReference>
<protein>
    <recommendedName>
        <fullName evidence="2">Endonuclease/exonuclease/phosphatase domain-containing protein</fullName>
    </recommendedName>
</protein>
<proteinExistence type="predicted"/>
<gene>
    <name evidence="3" type="ORF">MCOR_19969</name>
</gene>
<evidence type="ECO:0000256" key="1">
    <source>
        <dbReference type="SAM" id="Coils"/>
    </source>
</evidence>
<feature type="domain" description="Endonuclease/exonuclease/phosphatase" evidence="2">
    <location>
        <begin position="156"/>
        <end position="276"/>
    </location>
</feature>
<keyword evidence="4" id="KW-1185">Reference proteome</keyword>
<evidence type="ECO:0000313" key="4">
    <source>
        <dbReference type="Proteomes" id="UP000507470"/>
    </source>
</evidence>
<feature type="coiled-coil region" evidence="1">
    <location>
        <begin position="466"/>
        <end position="493"/>
    </location>
</feature>
<name>A0A6J8BMI6_MYTCO</name>
<keyword evidence="1" id="KW-0175">Coiled coil</keyword>
<accession>A0A6J8BMI6</accession>
<dbReference type="GO" id="GO:0003824">
    <property type="term" value="F:catalytic activity"/>
    <property type="evidence" value="ECO:0007669"/>
    <property type="project" value="InterPro"/>
</dbReference>